<reference evidence="1 2" key="1">
    <citation type="submission" date="2019-03" db="EMBL/GenBank/DDBJ databases">
        <title>Genomic Encyclopedia of Type Strains, Phase III (KMG-III): the genomes of soil and plant-associated and newly described type strains.</title>
        <authorList>
            <person name="Whitman W."/>
        </authorList>
    </citation>
    <scope>NUCLEOTIDE SEQUENCE [LARGE SCALE GENOMIC DNA]</scope>
    <source>
        <strain evidence="1 2">CECT 8301</strain>
    </source>
</reference>
<dbReference type="EMBL" id="SORL01000013">
    <property type="protein sequence ID" value="TDY60039.1"/>
    <property type="molecule type" value="Genomic_DNA"/>
</dbReference>
<name>A0A4R8M487_9FLAO</name>
<dbReference type="Proteomes" id="UP000294824">
    <property type="component" value="Unassembled WGS sequence"/>
</dbReference>
<gene>
    <name evidence="1" type="ORF">DFQ06_3654</name>
</gene>
<evidence type="ECO:0000313" key="1">
    <source>
        <dbReference type="EMBL" id="TDY60039.1"/>
    </source>
</evidence>
<protein>
    <submittedName>
        <fullName evidence="1">Uncharacterized protein</fullName>
    </submittedName>
</protein>
<comment type="caution">
    <text evidence="1">The sequence shown here is derived from an EMBL/GenBank/DDBJ whole genome shotgun (WGS) entry which is preliminary data.</text>
</comment>
<organism evidence="1 2">
    <name type="scientific">Algibacter lectus</name>
    <dbReference type="NCBI Taxonomy" id="221126"/>
    <lineage>
        <taxon>Bacteria</taxon>
        <taxon>Pseudomonadati</taxon>
        <taxon>Bacteroidota</taxon>
        <taxon>Flavobacteriia</taxon>
        <taxon>Flavobacteriales</taxon>
        <taxon>Flavobacteriaceae</taxon>
        <taxon>Algibacter</taxon>
    </lineage>
</organism>
<proteinExistence type="predicted"/>
<evidence type="ECO:0000313" key="2">
    <source>
        <dbReference type="Proteomes" id="UP000294824"/>
    </source>
</evidence>
<sequence length="32" mass="3741">MFYNIPTSFTIYANSNKGIFTIAIADYYLKFL</sequence>
<accession>A0A4R8M487</accession>
<keyword evidence="2" id="KW-1185">Reference proteome</keyword>
<dbReference type="AlphaFoldDB" id="A0A4R8M487"/>